<gene>
    <name evidence="5" type="ORF">K2173_020034</name>
</gene>
<dbReference type="GO" id="GO:0005524">
    <property type="term" value="F:ATP binding"/>
    <property type="evidence" value="ECO:0007669"/>
    <property type="project" value="UniProtKB-KW"/>
</dbReference>
<sequence>MLRQVGSMALVLAPTRELAQQIEKVMRALGDYLGIYNIFQLLPAKVQIGVFSATMPPKVLKIMRKIMNKPVRILVKRDELTLEGIK</sequence>
<dbReference type="Gene3D" id="3.40.50.300">
    <property type="entry name" value="P-loop containing nucleotide triphosphate hydrolases"/>
    <property type="match status" value="2"/>
</dbReference>
<evidence type="ECO:0000256" key="2">
    <source>
        <dbReference type="ARBA" id="ARBA00022801"/>
    </source>
</evidence>
<dbReference type="EMBL" id="JAIWQS010000001">
    <property type="protein sequence ID" value="KAJ8775030.1"/>
    <property type="molecule type" value="Genomic_DNA"/>
</dbReference>
<keyword evidence="6" id="KW-1185">Reference proteome</keyword>
<dbReference type="GO" id="GO:0003724">
    <property type="term" value="F:RNA helicase activity"/>
    <property type="evidence" value="ECO:0007669"/>
    <property type="project" value="TreeGrafter"/>
</dbReference>
<organism evidence="5 6">
    <name type="scientific">Erythroxylum novogranatense</name>
    <dbReference type="NCBI Taxonomy" id="1862640"/>
    <lineage>
        <taxon>Eukaryota</taxon>
        <taxon>Viridiplantae</taxon>
        <taxon>Streptophyta</taxon>
        <taxon>Embryophyta</taxon>
        <taxon>Tracheophyta</taxon>
        <taxon>Spermatophyta</taxon>
        <taxon>Magnoliopsida</taxon>
        <taxon>eudicotyledons</taxon>
        <taxon>Gunneridae</taxon>
        <taxon>Pentapetalae</taxon>
        <taxon>rosids</taxon>
        <taxon>fabids</taxon>
        <taxon>Malpighiales</taxon>
        <taxon>Erythroxylaceae</taxon>
        <taxon>Erythroxylum</taxon>
    </lineage>
</organism>
<keyword evidence="1" id="KW-0547">Nucleotide-binding</keyword>
<accession>A0AAV8U6X3</accession>
<keyword evidence="4" id="KW-0067">ATP-binding</keyword>
<dbReference type="GO" id="GO:0005829">
    <property type="term" value="C:cytosol"/>
    <property type="evidence" value="ECO:0007669"/>
    <property type="project" value="TreeGrafter"/>
</dbReference>
<dbReference type="InterPro" id="IPR027417">
    <property type="entry name" value="P-loop_NTPase"/>
</dbReference>
<reference evidence="5 6" key="1">
    <citation type="submission" date="2021-09" db="EMBL/GenBank/DDBJ databases">
        <title>Genomic insights and catalytic innovation underlie evolution of tropane alkaloids biosynthesis.</title>
        <authorList>
            <person name="Wang Y.-J."/>
            <person name="Tian T."/>
            <person name="Huang J.-P."/>
            <person name="Huang S.-X."/>
        </authorList>
    </citation>
    <scope>NUCLEOTIDE SEQUENCE [LARGE SCALE GENOMIC DNA]</scope>
    <source>
        <strain evidence="5">KIB-2018</strain>
        <tissue evidence="5">Leaf</tissue>
    </source>
</reference>
<evidence type="ECO:0000256" key="1">
    <source>
        <dbReference type="ARBA" id="ARBA00022741"/>
    </source>
</evidence>
<dbReference type="AlphaFoldDB" id="A0AAV8U6X3"/>
<dbReference type="Proteomes" id="UP001159364">
    <property type="component" value="Linkage Group LG01"/>
</dbReference>
<protein>
    <submittedName>
        <fullName evidence="5">Uncharacterized protein</fullName>
    </submittedName>
</protein>
<evidence type="ECO:0000256" key="3">
    <source>
        <dbReference type="ARBA" id="ARBA00022806"/>
    </source>
</evidence>
<comment type="caution">
    <text evidence="5">The sequence shown here is derived from an EMBL/GenBank/DDBJ whole genome shotgun (WGS) entry which is preliminary data.</text>
</comment>
<dbReference type="PANTHER" id="PTHR47959:SF1">
    <property type="entry name" value="ATP-DEPENDENT RNA HELICASE DBPA"/>
    <property type="match status" value="1"/>
</dbReference>
<dbReference type="SUPFAM" id="SSF52540">
    <property type="entry name" value="P-loop containing nucleoside triphosphate hydrolases"/>
    <property type="match status" value="1"/>
</dbReference>
<name>A0AAV8U6X3_9ROSI</name>
<dbReference type="GO" id="GO:0016787">
    <property type="term" value="F:hydrolase activity"/>
    <property type="evidence" value="ECO:0007669"/>
    <property type="project" value="UniProtKB-KW"/>
</dbReference>
<evidence type="ECO:0000313" key="5">
    <source>
        <dbReference type="EMBL" id="KAJ8775030.1"/>
    </source>
</evidence>
<keyword evidence="2" id="KW-0378">Hydrolase</keyword>
<proteinExistence type="predicted"/>
<evidence type="ECO:0000313" key="6">
    <source>
        <dbReference type="Proteomes" id="UP001159364"/>
    </source>
</evidence>
<dbReference type="InterPro" id="IPR050079">
    <property type="entry name" value="DEAD_box_RNA_helicase"/>
</dbReference>
<evidence type="ECO:0000256" key="4">
    <source>
        <dbReference type="ARBA" id="ARBA00022840"/>
    </source>
</evidence>
<dbReference type="PANTHER" id="PTHR47959">
    <property type="entry name" value="ATP-DEPENDENT RNA HELICASE RHLE-RELATED"/>
    <property type="match status" value="1"/>
</dbReference>
<keyword evidence="3" id="KW-0347">Helicase</keyword>